<dbReference type="PROSITE" id="PS51257">
    <property type="entry name" value="PROKAR_LIPOPROTEIN"/>
    <property type="match status" value="1"/>
</dbReference>
<dbReference type="AlphaFoldDB" id="A0A6I6JV68"/>
<dbReference type="Pfam" id="PF17170">
    <property type="entry name" value="DUF5128"/>
    <property type="match status" value="2"/>
</dbReference>
<protein>
    <submittedName>
        <fullName evidence="2">6-bladed beta-propeller</fullName>
    </submittedName>
</protein>
<accession>A0A6I6JV68</accession>
<dbReference type="KEGG" id="mcos:GM418_25985"/>
<sequence length="405" mass="46764">MKKLSILLTLIIVLFSCKQKKEIDNIIDLTSITEPTETNLSELGSEIRYIPLETNADCLIPQIYKLIYEGGAYFLGSTNANTNNEKPKKDAPPPPPTMPTRSLYRFSKDGEFICQISHKGGAPSEYIDIFDFLYNKSNNTINIFILNDIKEFSLEGSWKKNITIENKKVSSIGYSNNQILGFVENPEGQNEYSFLLFDANGQITNKYENKYRFVSTQGTYFHPECIFYQYNGIIHCKELHSDTIFSFDNGTFIPKYILKQGEAKFIPDLREDPQYLYKNLGKFIIQKNCFESKNYLFYQYRWKKKDNFFIQNKSNGNQYLIDNGTGLVNDLDNGPNFKIQNTITVDGTEYLVSWINTFELKAHVASNEFKNSVPKFPEKKKKLEQLANSLDENDNPVLMLVKLKN</sequence>
<gene>
    <name evidence="2" type="ORF">GM418_25985</name>
</gene>
<evidence type="ECO:0000313" key="3">
    <source>
        <dbReference type="Proteomes" id="UP000428260"/>
    </source>
</evidence>
<dbReference type="Proteomes" id="UP000428260">
    <property type="component" value="Chromosome"/>
</dbReference>
<organism evidence="2 3">
    <name type="scientific">Maribellus comscasis</name>
    <dbReference type="NCBI Taxonomy" id="2681766"/>
    <lineage>
        <taxon>Bacteria</taxon>
        <taxon>Pseudomonadati</taxon>
        <taxon>Bacteroidota</taxon>
        <taxon>Bacteroidia</taxon>
        <taxon>Marinilabiliales</taxon>
        <taxon>Prolixibacteraceae</taxon>
        <taxon>Maribellus</taxon>
    </lineage>
</organism>
<reference evidence="2 3" key="1">
    <citation type="submission" date="2019-11" db="EMBL/GenBank/DDBJ databases">
        <authorList>
            <person name="Zheng R.K."/>
            <person name="Sun C.M."/>
        </authorList>
    </citation>
    <scope>NUCLEOTIDE SEQUENCE [LARGE SCALE GENOMIC DNA]</scope>
    <source>
        <strain evidence="2 3">WC007</strain>
    </source>
</reference>
<evidence type="ECO:0000256" key="1">
    <source>
        <dbReference type="SAM" id="MobiDB-lite"/>
    </source>
</evidence>
<name>A0A6I6JV68_9BACT</name>
<proteinExistence type="predicted"/>
<feature type="region of interest" description="Disordered" evidence="1">
    <location>
        <begin position="79"/>
        <end position="99"/>
    </location>
</feature>
<evidence type="ECO:0000313" key="2">
    <source>
        <dbReference type="EMBL" id="QGY46986.1"/>
    </source>
</evidence>
<dbReference type="RefSeq" id="WP_158870410.1">
    <property type="nucleotide sequence ID" value="NZ_CP046401.1"/>
</dbReference>
<dbReference type="EMBL" id="CP046401">
    <property type="protein sequence ID" value="QGY46986.1"/>
    <property type="molecule type" value="Genomic_DNA"/>
</dbReference>
<keyword evidence="3" id="KW-1185">Reference proteome</keyword>